<feature type="repeat" description="ANK" evidence="3">
    <location>
        <begin position="320"/>
        <end position="352"/>
    </location>
</feature>
<dbReference type="SUPFAM" id="SSF48403">
    <property type="entry name" value="Ankyrin repeat"/>
    <property type="match status" value="2"/>
</dbReference>
<dbReference type="OrthoDB" id="195446at2759"/>
<dbReference type="PRINTS" id="PR01415">
    <property type="entry name" value="ANKYRIN"/>
</dbReference>
<gene>
    <name evidence="4" type="ORF">DFL_004665</name>
</gene>
<feature type="repeat" description="ANK" evidence="3">
    <location>
        <begin position="387"/>
        <end position="419"/>
    </location>
</feature>
<organism evidence="4 5">
    <name type="scientific">Arthrobotrys flagrans</name>
    <name type="common">Nematode-trapping fungus</name>
    <name type="synonym">Trichothecium flagrans</name>
    <dbReference type="NCBI Taxonomy" id="97331"/>
    <lineage>
        <taxon>Eukaryota</taxon>
        <taxon>Fungi</taxon>
        <taxon>Dikarya</taxon>
        <taxon>Ascomycota</taxon>
        <taxon>Pezizomycotina</taxon>
        <taxon>Orbiliomycetes</taxon>
        <taxon>Orbiliales</taxon>
        <taxon>Orbiliaceae</taxon>
        <taxon>Arthrobotrys</taxon>
    </lineage>
</organism>
<protein>
    <submittedName>
        <fullName evidence="4">Uncharacterized protein</fullName>
    </submittedName>
</protein>
<proteinExistence type="predicted"/>
<feature type="repeat" description="ANK" evidence="3">
    <location>
        <begin position="487"/>
        <end position="519"/>
    </location>
</feature>
<dbReference type="PANTHER" id="PTHR24123:SF33">
    <property type="entry name" value="PROTEIN HOS4"/>
    <property type="match status" value="1"/>
</dbReference>
<evidence type="ECO:0000313" key="5">
    <source>
        <dbReference type="Proteomes" id="UP000283090"/>
    </source>
</evidence>
<feature type="repeat" description="ANK" evidence="3">
    <location>
        <begin position="187"/>
        <end position="219"/>
    </location>
</feature>
<evidence type="ECO:0000256" key="2">
    <source>
        <dbReference type="ARBA" id="ARBA00023043"/>
    </source>
</evidence>
<evidence type="ECO:0000256" key="3">
    <source>
        <dbReference type="PROSITE-ProRule" id="PRU00023"/>
    </source>
</evidence>
<dbReference type="SMART" id="SM00248">
    <property type="entry name" value="ANK"/>
    <property type="match status" value="12"/>
</dbReference>
<keyword evidence="5" id="KW-1185">Reference proteome</keyword>
<dbReference type="STRING" id="97331.A0A437A5M6"/>
<dbReference type="Proteomes" id="UP000283090">
    <property type="component" value="Unassembled WGS sequence"/>
</dbReference>
<dbReference type="AlphaFoldDB" id="A0A437A5M6"/>
<feature type="repeat" description="ANK" evidence="3">
    <location>
        <begin position="253"/>
        <end position="285"/>
    </location>
</feature>
<evidence type="ECO:0000256" key="1">
    <source>
        <dbReference type="ARBA" id="ARBA00022737"/>
    </source>
</evidence>
<dbReference type="InterPro" id="IPR002110">
    <property type="entry name" value="Ankyrin_rpt"/>
</dbReference>
<feature type="repeat" description="ANK" evidence="3">
    <location>
        <begin position="420"/>
        <end position="452"/>
    </location>
</feature>
<dbReference type="PROSITE" id="PS50297">
    <property type="entry name" value="ANK_REP_REGION"/>
    <property type="match status" value="8"/>
</dbReference>
<feature type="repeat" description="ANK" evidence="3">
    <location>
        <begin position="286"/>
        <end position="318"/>
    </location>
</feature>
<comment type="caution">
    <text evidence="4">The sequence shown here is derived from an EMBL/GenBank/DDBJ whole genome shotgun (WGS) entry which is preliminary data.</text>
</comment>
<dbReference type="EMBL" id="SAEB01000006">
    <property type="protein sequence ID" value="RVD86386.1"/>
    <property type="molecule type" value="Genomic_DNA"/>
</dbReference>
<keyword evidence="2 3" id="KW-0040">ANK repeat</keyword>
<dbReference type="InterPro" id="IPR051165">
    <property type="entry name" value="Multifunctional_ANK_Repeat"/>
</dbReference>
<dbReference type="InterPro" id="IPR036770">
    <property type="entry name" value="Ankyrin_rpt-contain_sf"/>
</dbReference>
<sequence>MKIGNEEYSELRLAHLSVRDYLLSTKILLSPASYFYVTELSAHYSIAQACIVYLQQFETNDQLPTYEEAILDPPLTRYAARFWSHHVQAATKAAILQSSSAPAYPTGIDAQEATLINLIIQFLIQLLGLLGVEASALMKHSSVKDQLLDLKQLCAEFLVSQGQTQIRFFDPDTPWVEKPSALTPVNSRPSPLYTAAQAGFLDAVRQLVQQGMDKNSLGGRLGTPLQVAACKGYSDIVLFLLEEGADPNFRGGDYECALQGASSYGQEACVQILLNAGADVNATGGEYHTAAHAAAFHGHDHVIKLLARHGADIKLPRPKDGKTPLMSAAGEGHLATVKLLLDLGADSLAKSTEGWTALDESAPAGFDEVTKVLITHDQAILKSTDRRGATALDFTVSQNLPSTVELLLQSGIDPNSKDEEQRTALYKAIRSGSIEIIRILLRYHATVNTVDEYGWTPFHLAAYYGNVEIGQIFLEVDGNIASIPGPYGCTPLHIALLRGNVEFVKLLGDQGVDFTKKFNSNLTAITCLRLFDVNESKAILEASYIDDRNYSFTGLRQAAYFGWEVQVRNLLEREADINATDGGERNALYYAAAAGHNSTVKLLIENGADVNARTEDGQSFMDFWLDQDTIDLAYKRGYNDEVVDYLEENDRARRKLIVDELLDYLRERVPADEIARYDEVQFYSDESD</sequence>
<name>A0A437A5M6_ARTFL</name>
<accession>A0A437A5M6</accession>
<dbReference type="Pfam" id="PF00023">
    <property type="entry name" value="Ank"/>
    <property type="match status" value="1"/>
</dbReference>
<dbReference type="PANTHER" id="PTHR24123">
    <property type="entry name" value="ANKYRIN REPEAT-CONTAINING"/>
    <property type="match status" value="1"/>
</dbReference>
<feature type="repeat" description="ANK" evidence="3">
    <location>
        <begin position="453"/>
        <end position="485"/>
    </location>
</feature>
<dbReference type="Pfam" id="PF12796">
    <property type="entry name" value="Ank_2"/>
    <property type="match status" value="4"/>
</dbReference>
<evidence type="ECO:0000313" key="4">
    <source>
        <dbReference type="EMBL" id="RVD86386.1"/>
    </source>
</evidence>
<feature type="repeat" description="ANK" evidence="3">
    <location>
        <begin position="220"/>
        <end position="252"/>
    </location>
</feature>
<feature type="repeat" description="ANK" evidence="3">
    <location>
        <begin position="583"/>
        <end position="615"/>
    </location>
</feature>
<keyword evidence="1" id="KW-0677">Repeat</keyword>
<reference evidence="4 5" key="1">
    <citation type="submission" date="2019-01" db="EMBL/GenBank/DDBJ databases">
        <title>Intercellular communication is required for trap formation in the nematode-trapping fungus Duddingtonia flagrans.</title>
        <authorList>
            <person name="Youssar L."/>
            <person name="Wernet V."/>
            <person name="Hensel N."/>
            <person name="Hildebrandt H.-G."/>
            <person name="Fischer R."/>
        </authorList>
    </citation>
    <scope>NUCLEOTIDE SEQUENCE [LARGE SCALE GENOMIC DNA]</scope>
    <source>
        <strain evidence="4 5">CBS H-5679</strain>
    </source>
</reference>
<dbReference type="RefSeq" id="XP_067491930.1">
    <property type="nucleotide sequence ID" value="XM_067633797.1"/>
</dbReference>
<dbReference type="VEuPathDB" id="FungiDB:DFL_004665"/>
<dbReference type="Gene3D" id="1.25.40.20">
    <property type="entry name" value="Ankyrin repeat-containing domain"/>
    <property type="match status" value="3"/>
</dbReference>
<dbReference type="GeneID" id="93586976"/>
<dbReference type="PROSITE" id="PS50088">
    <property type="entry name" value="ANK_REPEAT"/>
    <property type="match status" value="10"/>
</dbReference>